<dbReference type="PANTHER" id="PTHR46512:SF1">
    <property type="entry name" value="PEPTIDYLPROLYL ISOMERASE"/>
    <property type="match status" value="1"/>
</dbReference>
<comment type="caution">
    <text evidence="1">The sequence shown here is derived from an EMBL/GenBank/DDBJ whole genome shotgun (WGS) entry which is preliminary data.</text>
</comment>
<dbReference type="GO" id="GO:0043066">
    <property type="term" value="P:negative regulation of apoptotic process"/>
    <property type="evidence" value="ECO:0007669"/>
    <property type="project" value="TreeGrafter"/>
</dbReference>
<evidence type="ECO:0000313" key="2">
    <source>
        <dbReference type="Proteomes" id="UP000004810"/>
    </source>
</evidence>
<dbReference type="PANTHER" id="PTHR46512">
    <property type="entry name" value="PEPTIDYLPROLYL ISOMERASE"/>
    <property type="match status" value="1"/>
</dbReference>
<reference evidence="2" key="1">
    <citation type="submission" date="2012-08" db="EMBL/GenBank/DDBJ databases">
        <title>The Genome Sequence of Wuchereria bancrofti.</title>
        <authorList>
            <person name="Nutman T.B."/>
            <person name="Fink D.L."/>
            <person name="Russ C."/>
            <person name="Young S."/>
            <person name="Zeng Q."/>
            <person name="Koehrsen M."/>
            <person name="Alvarado L."/>
            <person name="Berlin A."/>
            <person name="Chapman S.B."/>
            <person name="Chen Z."/>
            <person name="Freedman E."/>
            <person name="Gellesch M."/>
            <person name="Goldberg J."/>
            <person name="Griggs A."/>
            <person name="Gujja S."/>
            <person name="Heilman E.R."/>
            <person name="Heiman D."/>
            <person name="Hepburn T."/>
            <person name="Howarth C."/>
            <person name="Jen D."/>
            <person name="Larson L."/>
            <person name="Lewis B."/>
            <person name="Mehta T."/>
            <person name="Park D."/>
            <person name="Pearson M."/>
            <person name="Roberts A."/>
            <person name="Saif S."/>
            <person name="Shea T."/>
            <person name="Shenoy N."/>
            <person name="Sisk P."/>
            <person name="Stolte C."/>
            <person name="Sykes S."/>
            <person name="Walk T."/>
            <person name="White J."/>
            <person name="Yandava C."/>
            <person name="Haas B."/>
            <person name="Henn M.R."/>
            <person name="Nusbaum C."/>
            <person name="Birren B."/>
        </authorList>
    </citation>
    <scope>NUCLEOTIDE SEQUENCE [LARGE SCALE GENOMIC DNA]</scope>
    <source>
        <strain evidence="2">NA</strain>
    </source>
</reference>
<dbReference type="GO" id="GO:0016020">
    <property type="term" value="C:membrane"/>
    <property type="evidence" value="ECO:0007669"/>
    <property type="project" value="TreeGrafter"/>
</dbReference>
<accession>J9EDN1</accession>
<name>J9EDN1_WUCBA</name>
<dbReference type="AlphaFoldDB" id="J9EDN1"/>
<evidence type="ECO:0000313" key="1">
    <source>
        <dbReference type="EMBL" id="EJW80556.1"/>
    </source>
</evidence>
<sequence length="177" mass="19095">MSTCNWNEDDVELRLTGSNNKDENYCHRRAVSSGEPSLDGSVDEERAALSDSDLAGVARIHTLAAKAKGPSSDALETECRTEQSLSVPNGIHCCTSTEEWNDILGSGQLFCKMLKAGKGPKARNGQKVTVRVVDTGFGIDNVSEKTFVLGFSMVIDALNRRRRSDISSGDEAAQLIS</sequence>
<dbReference type="GO" id="GO:0044183">
    <property type="term" value="F:protein folding chaperone"/>
    <property type="evidence" value="ECO:0007669"/>
    <property type="project" value="TreeGrafter"/>
</dbReference>
<dbReference type="GO" id="GO:0005740">
    <property type="term" value="C:mitochondrial envelope"/>
    <property type="evidence" value="ECO:0007669"/>
    <property type="project" value="TreeGrafter"/>
</dbReference>
<dbReference type="Proteomes" id="UP000004810">
    <property type="component" value="Unassembled WGS sequence"/>
</dbReference>
<dbReference type="GO" id="GO:0005829">
    <property type="term" value="C:cytosol"/>
    <property type="evidence" value="ECO:0007669"/>
    <property type="project" value="TreeGrafter"/>
</dbReference>
<organism evidence="1 2">
    <name type="scientific">Wuchereria bancrofti</name>
    <dbReference type="NCBI Taxonomy" id="6293"/>
    <lineage>
        <taxon>Eukaryota</taxon>
        <taxon>Metazoa</taxon>
        <taxon>Ecdysozoa</taxon>
        <taxon>Nematoda</taxon>
        <taxon>Chromadorea</taxon>
        <taxon>Rhabditida</taxon>
        <taxon>Spirurina</taxon>
        <taxon>Spiruromorpha</taxon>
        <taxon>Filarioidea</taxon>
        <taxon>Onchocercidae</taxon>
        <taxon>Wuchereria</taxon>
    </lineage>
</organism>
<proteinExistence type="predicted"/>
<dbReference type="InterPro" id="IPR050754">
    <property type="entry name" value="FKBP4/5/8-like"/>
</dbReference>
<dbReference type="GO" id="GO:0012505">
    <property type="term" value="C:endomembrane system"/>
    <property type="evidence" value="ECO:0007669"/>
    <property type="project" value="TreeGrafter"/>
</dbReference>
<gene>
    <name evidence="1" type="ORF">WUBG_08536</name>
</gene>
<dbReference type="EMBL" id="ADBV01004402">
    <property type="protein sequence ID" value="EJW80556.1"/>
    <property type="molecule type" value="Genomic_DNA"/>
</dbReference>
<protein>
    <submittedName>
        <fullName evidence="1">Uncharacterized protein</fullName>
    </submittedName>
</protein>